<reference evidence="1 2" key="1">
    <citation type="submission" date="2017-02" db="EMBL/GenBank/DDBJ databases">
        <title>Whole genome sequencing of Helicobacter bilis strain AAQJH.</title>
        <authorList>
            <person name="Conlan S."/>
            <person name="Thomas P.J."/>
            <person name="Mullikin J."/>
            <person name="Palmore T.N."/>
            <person name="Frank K.M."/>
            <person name="Segre J.A."/>
        </authorList>
    </citation>
    <scope>NUCLEOTIDE SEQUENCE [LARGE SCALE GENOMIC DNA]</scope>
    <source>
        <strain evidence="1 2">AAQJH</strain>
    </source>
</reference>
<dbReference type="AlphaFoldDB" id="A0A1Q2LI10"/>
<name>A0A1Q2LI10_9HELI</name>
<dbReference type="KEGG" id="hbl:XJ32_07715"/>
<evidence type="ECO:0000313" key="1">
    <source>
        <dbReference type="EMBL" id="AQQ59995.1"/>
    </source>
</evidence>
<dbReference type="Gene3D" id="2.20.110.10">
    <property type="entry name" value="Histone H3 K4-specific methyltransferase SET7/9 N-terminal domain"/>
    <property type="match status" value="1"/>
</dbReference>
<gene>
    <name evidence="1" type="ORF">XJ32_07715</name>
</gene>
<sequence>MYWSTEIGESAIVRFKLPYRNGKREGLYQYFNESGNLDIEVLYKNDKKWFRNNHIVQIDEKALVLRHHIKMVKNMV</sequence>
<dbReference type="Proteomes" id="UP000188298">
    <property type="component" value="Chromosome"/>
</dbReference>
<dbReference type="EMBL" id="CP019645">
    <property type="protein sequence ID" value="AQQ59995.1"/>
    <property type="molecule type" value="Genomic_DNA"/>
</dbReference>
<accession>A0A1Q2LI10</accession>
<proteinExistence type="predicted"/>
<dbReference type="SUPFAM" id="SSF82185">
    <property type="entry name" value="Histone H3 K4-specific methyltransferase SET7/9 N-terminal domain"/>
    <property type="match status" value="1"/>
</dbReference>
<organism evidence="1 2">
    <name type="scientific">Helicobacter bilis</name>
    <dbReference type="NCBI Taxonomy" id="37372"/>
    <lineage>
        <taxon>Bacteria</taxon>
        <taxon>Pseudomonadati</taxon>
        <taxon>Campylobacterota</taxon>
        <taxon>Epsilonproteobacteria</taxon>
        <taxon>Campylobacterales</taxon>
        <taxon>Helicobacteraceae</taxon>
        <taxon>Helicobacter</taxon>
    </lineage>
</organism>
<evidence type="ECO:0000313" key="2">
    <source>
        <dbReference type="Proteomes" id="UP000188298"/>
    </source>
</evidence>
<protein>
    <submittedName>
        <fullName evidence="1">Uncharacterized protein</fullName>
    </submittedName>
</protein>